<accession>A0ABP8J0N3</accession>
<dbReference type="EMBL" id="BAABFR010000001">
    <property type="protein sequence ID" value="GAA4382838.1"/>
    <property type="molecule type" value="Genomic_DNA"/>
</dbReference>
<gene>
    <name evidence="2" type="ORF">GCM10023147_01150</name>
</gene>
<comment type="caution">
    <text evidence="2">The sequence shown here is derived from an EMBL/GenBank/DDBJ whole genome shotgun (WGS) entry which is preliminary data.</text>
</comment>
<name>A0ABP8J0N3_9ACTN</name>
<evidence type="ECO:0000313" key="3">
    <source>
        <dbReference type="Proteomes" id="UP001500635"/>
    </source>
</evidence>
<reference evidence="3" key="1">
    <citation type="journal article" date="2019" name="Int. J. Syst. Evol. Microbiol.">
        <title>The Global Catalogue of Microorganisms (GCM) 10K type strain sequencing project: providing services to taxonomists for standard genome sequencing and annotation.</title>
        <authorList>
            <consortium name="The Broad Institute Genomics Platform"/>
            <consortium name="The Broad Institute Genome Sequencing Center for Infectious Disease"/>
            <person name="Wu L."/>
            <person name="Ma J."/>
        </authorList>
    </citation>
    <scope>NUCLEOTIDE SEQUENCE [LARGE SCALE GENOMIC DNA]</scope>
    <source>
        <strain evidence="3">JCM 17688</strain>
    </source>
</reference>
<sequence>MTDIPDSHAQHRVPTVGAPRYPRTVMDALTTDEPRESRPFAHVNAQHAALYRRVMGAFVTAKRRFTVHLRPEDVREHLAAVAGEAPDHEAVVDALTSLEQWGNLRADPDTSRVTTVEDFHRARYLYQMTREGAAAETALAAYDEALGRRGALQRVALSDIATQLRALLALAGGSDEARAYYALETLASRFDELADNAQAFMASLQRTIDLHDAEVEAFLAYKDRLIDYLEQFIKDLVATGSEIAQLIEQLEGGGADALLDDAARHVSRDAVPDGTDDYVDREFARQRVLWADRWAGFHAWFLSGPSHPSQATLLRTQARAAVPRLLRVVSVLNDRRTGRSDRSADFRELALWFAQAPDDEAMHRLWRAAFGLHSARHLTVDADTVDARDASPVPPSTPWAAAPPIEISPRLRQTGQYERRGRPNQVIDRSAQRRALAERARLEAEQTAAARDALLDRVGETIRLSDVGELDPHAFRLFLALLGAALAAKTPGRDRAEATTTDGTLTIGLTELKDAATAEIHTDAGVFRGPDHLLQVTDLTGEYVGRRAEAS</sequence>
<keyword evidence="3" id="KW-1185">Reference proteome</keyword>
<evidence type="ECO:0008006" key="4">
    <source>
        <dbReference type="Google" id="ProtNLM"/>
    </source>
</evidence>
<dbReference type="NCBIfam" id="TIGR02677">
    <property type="entry name" value="TIGR02677 family protein"/>
    <property type="match status" value="1"/>
</dbReference>
<proteinExistence type="predicted"/>
<dbReference type="Pfam" id="PF09660">
    <property type="entry name" value="DUF2397"/>
    <property type="match status" value="1"/>
</dbReference>
<evidence type="ECO:0000256" key="1">
    <source>
        <dbReference type="SAM" id="MobiDB-lite"/>
    </source>
</evidence>
<dbReference type="Proteomes" id="UP001500635">
    <property type="component" value="Unassembled WGS sequence"/>
</dbReference>
<evidence type="ECO:0000313" key="2">
    <source>
        <dbReference type="EMBL" id="GAA4382838.1"/>
    </source>
</evidence>
<dbReference type="InterPro" id="IPR013493">
    <property type="entry name" value="CHP02677"/>
</dbReference>
<organism evidence="2 3">
    <name type="scientific">Tsukamurella soli</name>
    <dbReference type="NCBI Taxonomy" id="644556"/>
    <lineage>
        <taxon>Bacteria</taxon>
        <taxon>Bacillati</taxon>
        <taxon>Actinomycetota</taxon>
        <taxon>Actinomycetes</taxon>
        <taxon>Mycobacteriales</taxon>
        <taxon>Tsukamurellaceae</taxon>
        <taxon>Tsukamurella</taxon>
    </lineage>
</organism>
<protein>
    <recommendedName>
        <fullName evidence="4">TIGR02677 family protein</fullName>
    </recommendedName>
</protein>
<feature type="region of interest" description="Disordered" evidence="1">
    <location>
        <begin position="410"/>
        <end position="432"/>
    </location>
</feature>